<evidence type="ECO:0000313" key="3">
    <source>
        <dbReference type="Proteomes" id="UP000218811"/>
    </source>
</evidence>
<dbReference type="OrthoDB" id="2565072at2759"/>
<feature type="non-terminal residue" evidence="2">
    <location>
        <position position="376"/>
    </location>
</feature>
<feature type="compositionally biased region" description="Polar residues" evidence="1">
    <location>
        <begin position="302"/>
        <end position="311"/>
    </location>
</feature>
<feature type="compositionally biased region" description="Polar residues" evidence="1">
    <location>
        <begin position="258"/>
        <end position="273"/>
    </location>
</feature>
<sequence>MAELDGIGSARICLWRVPTATACEINTLADLQRLPQQTPVCWLPTPCSSTDTPPASSALSPSRPRGPAPAMSVLSSPEPREDHLRALLDQRTARADLHARFPSLSEFSDSPSVYSRAHFSPRPLDRAELDASFDLVVPASARLPPEPRPPMSDRERLNFPNASSLDLDDDPASSCAGSHVYSDDDDDVSPPDDDDEPSPDLPRLCGPKMTIHSPAPWELGEDDAGDEHDLVPRRAPHKKADAAKRVWGLAKAEKRPSTESSRSQQKAKQSFESFNANGGALLYVRPAPSDRPALTARRSALAQASMSSTSLALAPAPQPTLRDKLSLSRLRSRTPSNPAPPAGAPDPRCAPQPPQGASPMSRLVRAVSPVPLSPLE</sequence>
<evidence type="ECO:0000313" key="2">
    <source>
        <dbReference type="EMBL" id="PCH33841.1"/>
    </source>
</evidence>
<feature type="region of interest" description="Disordered" evidence="1">
    <location>
        <begin position="46"/>
        <end position="82"/>
    </location>
</feature>
<name>A0A2H3IVT6_WOLCO</name>
<reference evidence="2 3" key="1">
    <citation type="journal article" date="2012" name="Science">
        <title>The Paleozoic origin of enzymatic lignin decomposition reconstructed from 31 fungal genomes.</title>
        <authorList>
            <person name="Floudas D."/>
            <person name="Binder M."/>
            <person name="Riley R."/>
            <person name="Barry K."/>
            <person name="Blanchette R.A."/>
            <person name="Henrissat B."/>
            <person name="Martinez A.T."/>
            <person name="Otillar R."/>
            <person name="Spatafora J.W."/>
            <person name="Yadav J.S."/>
            <person name="Aerts A."/>
            <person name="Benoit I."/>
            <person name="Boyd A."/>
            <person name="Carlson A."/>
            <person name="Copeland A."/>
            <person name="Coutinho P.M."/>
            <person name="de Vries R.P."/>
            <person name="Ferreira P."/>
            <person name="Findley K."/>
            <person name="Foster B."/>
            <person name="Gaskell J."/>
            <person name="Glotzer D."/>
            <person name="Gorecki P."/>
            <person name="Heitman J."/>
            <person name="Hesse C."/>
            <person name="Hori C."/>
            <person name="Igarashi K."/>
            <person name="Jurgens J.A."/>
            <person name="Kallen N."/>
            <person name="Kersten P."/>
            <person name="Kohler A."/>
            <person name="Kuees U."/>
            <person name="Kumar T.K.A."/>
            <person name="Kuo A."/>
            <person name="LaButti K."/>
            <person name="Larrondo L.F."/>
            <person name="Lindquist E."/>
            <person name="Ling A."/>
            <person name="Lombard V."/>
            <person name="Lucas S."/>
            <person name="Lundell T."/>
            <person name="Martin R."/>
            <person name="McLaughlin D.J."/>
            <person name="Morgenstern I."/>
            <person name="Morin E."/>
            <person name="Murat C."/>
            <person name="Nagy L.G."/>
            <person name="Nolan M."/>
            <person name="Ohm R.A."/>
            <person name="Patyshakuliyeva A."/>
            <person name="Rokas A."/>
            <person name="Ruiz-Duenas F.J."/>
            <person name="Sabat G."/>
            <person name="Salamov A."/>
            <person name="Samejima M."/>
            <person name="Schmutz J."/>
            <person name="Slot J.C."/>
            <person name="St John F."/>
            <person name="Stenlid J."/>
            <person name="Sun H."/>
            <person name="Sun S."/>
            <person name="Syed K."/>
            <person name="Tsang A."/>
            <person name="Wiebenga A."/>
            <person name="Young D."/>
            <person name="Pisabarro A."/>
            <person name="Eastwood D.C."/>
            <person name="Martin F."/>
            <person name="Cullen D."/>
            <person name="Grigoriev I.V."/>
            <person name="Hibbett D.S."/>
        </authorList>
    </citation>
    <scope>NUCLEOTIDE SEQUENCE [LARGE SCALE GENOMIC DNA]</scope>
    <source>
        <strain evidence="2 3">MD-104</strain>
    </source>
</reference>
<dbReference type="EMBL" id="KB467831">
    <property type="protein sequence ID" value="PCH33841.1"/>
    <property type="molecule type" value="Genomic_DNA"/>
</dbReference>
<feature type="compositionally biased region" description="Low complexity" evidence="1">
    <location>
        <begin position="46"/>
        <end position="72"/>
    </location>
</feature>
<gene>
    <name evidence="2" type="ORF">WOLCODRAFT_160396</name>
</gene>
<feature type="region of interest" description="Disordered" evidence="1">
    <location>
        <begin position="137"/>
        <end position="273"/>
    </location>
</feature>
<protein>
    <submittedName>
        <fullName evidence="2">Uncharacterized protein</fullName>
    </submittedName>
</protein>
<dbReference type="Proteomes" id="UP000218811">
    <property type="component" value="Unassembled WGS sequence"/>
</dbReference>
<feature type="compositionally biased region" description="Pro residues" evidence="1">
    <location>
        <begin position="337"/>
        <end position="356"/>
    </location>
</feature>
<accession>A0A2H3IVT6</accession>
<feature type="region of interest" description="Disordered" evidence="1">
    <location>
        <begin position="292"/>
        <end position="376"/>
    </location>
</feature>
<keyword evidence="3" id="KW-1185">Reference proteome</keyword>
<feature type="compositionally biased region" description="Basic and acidic residues" evidence="1">
    <location>
        <begin position="227"/>
        <end position="244"/>
    </location>
</feature>
<proteinExistence type="predicted"/>
<organism evidence="2 3">
    <name type="scientific">Wolfiporia cocos (strain MD-104)</name>
    <name type="common">Brown rot fungus</name>
    <dbReference type="NCBI Taxonomy" id="742152"/>
    <lineage>
        <taxon>Eukaryota</taxon>
        <taxon>Fungi</taxon>
        <taxon>Dikarya</taxon>
        <taxon>Basidiomycota</taxon>
        <taxon>Agaricomycotina</taxon>
        <taxon>Agaricomycetes</taxon>
        <taxon>Polyporales</taxon>
        <taxon>Phaeolaceae</taxon>
        <taxon>Wolfiporia</taxon>
    </lineage>
</organism>
<evidence type="ECO:0000256" key="1">
    <source>
        <dbReference type="SAM" id="MobiDB-lite"/>
    </source>
</evidence>
<dbReference type="AlphaFoldDB" id="A0A2H3IVT6"/>
<feature type="compositionally biased region" description="Acidic residues" evidence="1">
    <location>
        <begin position="183"/>
        <end position="198"/>
    </location>
</feature>